<reference evidence="7 8" key="1">
    <citation type="journal article" date="2008" name="Science">
        <title>The Physcomitrella genome reveals evolutionary insights into the conquest of land by plants.</title>
        <authorList>
            <person name="Rensing S."/>
            <person name="Lang D."/>
            <person name="Zimmer A."/>
            <person name="Terry A."/>
            <person name="Salamov A."/>
            <person name="Shapiro H."/>
            <person name="Nishiyama T."/>
            <person name="Perroud P.-F."/>
            <person name="Lindquist E."/>
            <person name="Kamisugi Y."/>
            <person name="Tanahashi T."/>
            <person name="Sakakibara K."/>
            <person name="Fujita T."/>
            <person name="Oishi K."/>
            <person name="Shin-I T."/>
            <person name="Kuroki Y."/>
            <person name="Toyoda A."/>
            <person name="Suzuki Y."/>
            <person name="Hashimoto A."/>
            <person name="Yamaguchi K."/>
            <person name="Sugano A."/>
            <person name="Kohara Y."/>
            <person name="Fujiyama A."/>
            <person name="Anterola A."/>
            <person name="Aoki S."/>
            <person name="Ashton N."/>
            <person name="Barbazuk W.B."/>
            <person name="Barker E."/>
            <person name="Bennetzen J."/>
            <person name="Bezanilla M."/>
            <person name="Blankenship R."/>
            <person name="Cho S.H."/>
            <person name="Dutcher S."/>
            <person name="Estelle M."/>
            <person name="Fawcett J.A."/>
            <person name="Gundlach H."/>
            <person name="Hanada K."/>
            <person name="Heyl A."/>
            <person name="Hicks K.A."/>
            <person name="Hugh J."/>
            <person name="Lohr M."/>
            <person name="Mayer K."/>
            <person name="Melkozernov A."/>
            <person name="Murata T."/>
            <person name="Nelson D."/>
            <person name="Pils B."/>
            <person name="Prigge M."/>
            <person name="Reiss B."/>
            <person name="Renner T."/>
            <person name="Rombauts S."/>
            <person name="Rushton P."/>
            <person name="Sanderfoot A."/>
            <person name="Schween G."/>
            <person name="Shiu S.-H."/>
            <person name="Stueber K."/>
            <person name="Theodoulou F.L."/>
            <person name="Tu H."/>
            <person name="Van de Peer Y."/>
            <person name="Verrier P.J."/>
            <person name="Waters E."/>
            <person name="Wood A."/>
            <person name="Yang L."/>
            <person name="Cove D."/>
            <person name="Cuming A."/>
            <person name="Hasebe M."/>
            <person name="Lucas S."/>
            <person name="Mishler D.B."/>
            <person name="Reski R."/>
            <person name="Grigoriev I."/>
            <person name="Quatrano R.S."/>
            <person name="Boore J.L."/>
        </authorList>
    </citation>
    <scope>NUCLEOTIDE SEQUENCE [LARGE SCALE GENOMIC DNA]</scope>
    <source>
        <strain evidence="7 8">cv. Gransden 2004</strain>
    </source>
</reference>
<dbReference type="PANTHER" id="PTHR28234:SF1">
    <property type="entry name" value="NUCLEAR CONTROL OF ATPASE PROTEIN 2"/>
    <property type="match status" value="1"/>
</dbReference>
<keyword evidence="4" id="KW-0496">Mitochondrion</keyword>
<keyword evidence="2 6" id="KW-0812">Transmembrane</keyword>
<reference evidence="7" key="3">
    <citation type="submission" date="2020-12" db="UniProtKB">
        <authorList>
            <consortium name="EnsemblPlants"/>
        </authorList>
    </citation>
    <scope>IDENTIFICATION</scope>
</reference>
<dbReference type="AlphaFoldDB" id="A0A7I4FN93"/>
<dbReference type="EnsemblPlants" id="Pp3c3_6740V3.5">
    <property type="protein sequence ID" value="Pp3c3_6740V3.5"/>
    <property type="gene ID" value="Pp3c3_6740"/>
</dbReference>
<dbReference type="RefSeq" id="XP_024369468.1">
    <property type="nucleotide sequence ID" value="XM_024513700.2"/>
</dbReference>
<protein>
    <submittedName>
        <fullName evidence="7">Uncharacterized protein</fullName>
    </submittedName>
</protein>
<dbReference type="PANTHER" id="PTHR28234">
    <property type="entry name" value="NUCLEAR CONTROL OF ATPASE PROTEIN 2"/>
    <property type="match status" value="1"/>
</dbReference>
<dbReference type="InterPro" id="IPR013946">
    <property type="entry name" value="NCA2-like"/>
</dbReference>
<dbReference type="KEGG" id="ppp:112279342"/>
<dbReference type="FunCoup" id="A0A7I4FN93">
    <property type="interactions" value="1432"/>
</dbReference>
<accession>A0A7I4FN93</accession>
<evidence type="ECO:0000256" key="6">
    <source>
        <dbReference type="SAM" id="Phobius"/>
    </source>
</evidence>
<dbReference type="Gramene" id="Pp3c3_6740V3.5">
    <property type="protein sequence ID" value="Pp3c3_6740V3.5"/>
    <property type="gene ID" value="Pp3c3_6740"/>
</dbReference>
<evidence type="ECO:0000256" key="4">
    <source>
        <dbReference type="ARBA" id="ARBA00023128"/>
    </source>
</evidence>
<dbReference type="InParanoid" id="A0A7I4FN93"/>
<name>A0A7I4FN93_PHYPA</name>
<organism evidence="7 8">
    <name type="scientific">Physcomitrium patens</name>
    <name type="common">Spreading-leaved earth moss</name>
    <name type="synonym">Physcomitrella patens</name>
    <dbReference type="NCBI Taxonomy" id="3218"/>
    <lineage>
        <taxon>Eukaryota</taxon>
        <taxon>Viridiplantae</taxon>
        <taxon>Streptophyta</taxon>
        <taxon>Embryophyta</taxon>
        <taxon>Bryophyta</taxon>
        <taxon>Bryophytina</taxon>
        <taxon>Bryopsida</taxon>
        <taxon>Funariidae</taxon>
        <taxon>Funariales</taxon>
        <taxon>Funariaceae</taxon>
        <taxon>Physcomitrium</taxon>
    </lineage>
</organism>
<keyword evidence="3 6" id="KW-1133">Transmembrane helix</keyword>
<proteinExistence type="predicted"/>
<dbReference type="Pfam" id="PF08637">
    <property type="entry name" value="NCA2"/>
    <property type="match status" value="1"/>
</dbReference>
<evidence type="ECO:0000256" key="5">
    <source>
        <dbReference type="ARBA" id="ARBA00023136"/>
    </source>
</evidence>
<comment type="subcellular location">
    <subcellularLocation>
        <location evidence="1">Mitochondrion membrane</location>
        <topology evidence="1">Multi-pass membrane protein</topology>
    </subcellularLocation>
</comment>
<evidence type="ECO:0000256" key="3">
    <source>
        <dbReference type="ARBA" id="ARBA00022989"/>
    </source>
</evidence>
<sequence length="593" mass="68266">MMLAKTMECEIIFHRYPEKMMEGAVRLIGTYYVNKWANEWLKTFKRKPREGLPLLLSAPQPSLLDETQGSENFLDVFGNISRELLELMHYVNKHLKFWQIKAQSAEQDKVRFMMLERGPVAFVRGLKKVVQSFFLESSLTSGLLSAAYSRINERVTMLNTLRKRLAIIIGQVHLQVSKLEEKVDTGRENRRRGESRRVLSQCVIAILVSLNGLEGVYDLPQSDYHGHGDSNESRTIVLEFDRMPDDLMGGINWTDSELQAAIQLLQSNVVKLKEFLSDLVPYYEKPRRLVRYWLHYTGGAVGLAMASVWIVQHSRLGGSDDLGRWIDKAREDSYLFYERRLHQPLTAIKSELFDTFRKRRESSAQLEEVKLASDSLNRMVKEFVMQTSGLEVVSAASEAEMMRIVMSRYEQELVNPVKNLVSGELARALLIQVQKLKLDVEMAMLDLNKILRANEINFAILTFLPAFALFLILGELIRRQLNNKKGAEGRGRTAQMMRRMLMVEVEKGVMTCQIKDDENRGDDVSVEYGMLIYSLDQLHKGVHRAAENSGEWLSLRRDILDLTNPRLPTFYKLAIAERMERVYDCLAPMPSWT</sequence>
<evidence type="ECO:0000313" key="8">
    <source>
        <dbReference type="Proteomes" id="UP000006727"/>
    </source>
</evidence>
<dbReference type="GeneID" id="112279342"/>
<evidence type="ECO:0000313" key="7">
    <source>
        <dbReference type="EnsemblPlants" id="Pp3c3_6740V3.5"/>
    </source>
</evidence>
<reference evidence="7 8" key="2">
    <citation type="journal article" date="2018" name="Plant J.">
        <title>The Physcomitrella patens chromosome-scale assembly reveals moss genome structure and evolution.</title>
        <authorList>
            <person name="Lang D."/>
            <person name="Ullrich K.K."/>
            <person name="Murat F."/>
            <person name="Fuchs J."/>
            <person name="Jenkins J."/>
            <person name="Haas F.B."/>
            <person name="Piednoel M."/>
            <person name="Gundlach H."/>
            <person name="Van Bel M."/>
            <person name="Meyberg R."/>
            <person name="Vives C."/>
            <person name="Morata J."/>
            <person name="Symeonidi A."/>
            <person name="Hiss M."/>
            <person name="Muchero W."/>
            <person name="Kamisugi Y."/>
            <person name="Saleh O."/>
            <person name="Blanc G."/>
            <person name="Decker E.L."/>
            <person name="van Gessel N."/>
            <person name="Grimwood J."/>
            <person name="Hayes R.D."/>
            <person name="Graham S.W."/>
            <person name="Gunter L.E."/>
            <person name="McDaniel S.F."/>
            <person name="Hoernstein S.N.W."/>
            <person name="Larsson A."/>
            <person name="Li F.W."/>
            <person name="Perroud P.F."/>
            <person name="Phillips J."/>
            <person name="Ranjan P."/>
            <person name="Rokshar D.S."/>
            <person name="Rothfels C.J."/>
            <person name="Schneider L."/>
            <person name="Shu S."/>
            <person name="Stevenson D.W."/>
            <person name="Thummler F."/>
            <person name="Tillich M."/>
            <person name="Villarreal Aguilar J.C."/>
            <person name="Widiez T."/>
            <person name="Wong G.K."/>
            <person name="Wymore A."/>
            <person name="Zhang Y."/>
            <person name="Zimmer A.D."/>
            <person name="Quatrano R.S."/>
            <person name="Mayer K.F.X."/>
            <person name="Goodstein D."/>
            <person name="Casacuberta J.M."/>
            <person name="Vandepoele K."/>
            <person name="Reski R."/>
            <person name="Cuming A.C."/>
            <person name="Tuskan G.A."/>
            <person name="Maumus F."/>
            <person name="Salse J."/>
            <person name="Schmutz J."/>
            <person name="Rensing S.A."/>
        </authorList>
    </citation>
    <scope>NUCLEOTIDE SEQUENCE [LARGE SCALE GENOMIC DNA]</scope>
    <source>
        <strain evidence="7 8">cv. Gransden 2004</strain>
    </source>
</reference>
<keyword evidence="8" id="KW-1185">Reference proteome</keyword>
<dbReference type="EMBL" id="ABEU02000003">
    <property type="status" value="NOT_ANNOTATED_CDS"/>
    <property type="molecule type" value="Genomic_DNA"/>
</dbReference>
<keyword evidence="5 6" id="KW-0472">Membrane</keyword>
<dbReference type="GO" id="GO:0005741">
    <property type="term" value="C:mitochondrial outer membrane"/>
    <property type="evidence" value="ECO:0000318"/>
    <property type="project" value="GO_Central"/>
</dbReference>
<feature type="transmembrane region" description="Helical" evidence="6">
    <location>
        <begin position="456"/>
        <end position="477"/>
    </location>
</feature>
<dbReference type="OrthoDB" id="413313at2759"/>
<evidence type="ECO:0000256" key="1">
    <source>
        <dbReference type="ARBA" id="ARBA00004225"/>
    </source>
</evidence>
<gene>
    <name evidence="7" type="primary">LOC112279342</name>
</gene>
<dbReference type="Proteomes" id="UP000006727">
    <property type="component" value="Chromosome 3"/>
</dbReference>
<evidence type="ECO:0000256" key="2">
    <source>
        <dbReference type="ARBA" id="ARBA00022692"/>
    </source>
</evidence>